<accession>A0A1H4D5N4</accession>
<dbReference type="Gene3D" id="2.30.110.10">
    <property type="entry name" value="Electron Transport, Fmn-binding Protein, Chain A"/>
    <property type="match status" value="1"/>
</dbReference>
<dbReference type="PANTHER" id="PTHR13343">
    <property type="entry name" value="CREG1 PROTEIN"/>
    <property type="match status" value="1"/>
</dbReference>
<dbReference type="AlphaFoldDB" id="A0A1H4D5N4"/>
<dbReference type="Proteomes" id="UP000198703">
    <property type="component" value="Unassembled WGS sequence"/>
</dbReference>
<gene>
    <name evidence="3" type="ORF">SAMN05444370_10943</name>
</gene>
<dbReference type="EMBL" id="FNQM01000009">
    <property type="protein sequence ID" value="SEA67759.1"/>
    <property type="molecule type" value="Genomic_DNA"/>
</dbReference>
<feature type="domain" description="CREG-like beta-barrel" evidence="2">
    <location>
        <begin position="14"/>
        <end position="153"/>
    </location>
</feature>
<evidence type="ECO:0000259" key="2">
    <source>
        <dbReference type="Pfam" id="PF13883"/>
    </source>
</evidence>
<organism evidence="3 4">
    <name type="scientific">Rubrimonas cliftonensis</name>
    <dbReference type="NCBI Taxonomy" id="89524"/>
    <lineage>
        <taxon>Bacteria</taxon>
        <taxon>Pseudomonadati</taxon>
        <taxon>Pseudomonadota</taxon>
        <taxon>Alphaproteobacteria</taxon>
        <taxon>Rhodobacterales</taxon>
        <taxon>Paracoccaceae</taxon>
        <taxon>Rubrimonas</taxon>
    </lineage>
</organism>
<dbReference type="OrthoDB" id="9814594at2"/>
<dbReference type="InterPro" id="IPR012349">
    <property type="entry name" value="Split_barrel_FMN-bd"/>
</dbReference>
<proteinExistence type="predicted"/>
<dbReference type="InterPro" id="IPR055343">
    <property type="entry name" value="CREG_beta-barrel"/>
</dbReference>
<dbReference type="Gene3D" id="3.20.180.10">
    <property type="entry name" value="PNP-oxidase-like"/>
    <property type="match status" value="1"/>
</dbReference>
<protein>
    <submittedName>
        <fullName evidence="3">Uncharacterized protein</fullName>
    </submittedName>
</protein>
<evidence type="ECO:0000313" key="3">
    <source>
        <dbReference type="EMBL" id="SEA67759.1"/>
    </source>
</evidence>
<dbReference type="InterPro" id="IPR019595">
    <property type="entry name" value="DUF2470"/>
</dbReference>
<dbReference type="RefSeq" id="WP_093254391.1">
    <property type="nucleotide sequence ID" value="NZ_FNQM01000009.1"/>
</dbReference>
<name>A0A1H4D5N4_9RHOB</name>
<feature type="domain" description="DUF2470" evidence="1">
    <location>
        <begin position="171"/>
        <end position="243"/>
    </location>
</feature>
<dbReference type="Pfam" id="PF13883">
    <property type="entry name" value="CREG_beta-barrel"/>
    <property type="match status" value="1"/>
</dbReference>
<dbReference type="STRING" id="89524.SAMN05444370_10943"/>
<dbReference type="InterPro" id="IPR037119">
    <property type="entry name" value="Haem_oxidase_HugZ-like_sf"/>
</dbReference>
<dbReference type="PANTHER" id="PTHR13343:SF17">
    <property type="entry name" value="CELLULAR REPRESSOR OF E1A-STIMULATED GENES, ISOFORM A"/>
    <property type="match status" value="1"/>
</dbReference>
<evidence type="ECO:0000313" key="4">
    <source>
        <dbReference type="Proteomes" id="UP000198703"/>
    </source>
</evidence>
<dbReference type="SUPFAM" id="SSF50475">
    <property type="entry name" value="FMN-binding split barrel"/>
    <property type="match status" value="1"/>
</dbReference>
<dbReference type="GO" id="GO:0005737">
    <property type="term" value="C:cytoplasm"/>
    <property type="evidence" value="ECO:0007669"/>
    <property type="project" value="UniProtKB-ARBA"/>
</dbReference>
<dbReference type="Pfam" id="PF10615">
    <property type="entry name" value="DUF2470"/>
    <property type="match status" value="1"/>
</dbReference>
<keyword evidence="4" id="KW-1185">Reference proteome</keyword>
<reference evidence="3 4" key="1">
    <citation type="submission" date="2016-10" db="EMBL/GenBank/DDBJ databases">
        <authorList>
            <person name="de Groot N.N."/>
        </authorList>
    </citation>
    <scope>NUCLEOTIDE SEQUENCE [LARGE SCALE GENOMIC DNA]</scope>
    <source>
        <strain evidence="3 4">DSM 15345</strain>
    </source>
</reference>
<sequence>MEREQALRPADDAARAQARRMVRLARFGALATLAGGGWPMASRVALATLIDGAPVCLVSQLSAHTGAMDADARVSLLIGEPGKGDPLAHPRLTLFCEARRLSRDEDGDARRRYLARHPKAALYADFGDFAFFRLSPLRADFNAGFGAAHELGPDDLRPRADWRGLAEGEPAAVEHMNADHGDAVAHYARICGADPAGPHGPPWRLTGIDPEGADLACGDDVRRLEFMSPVATPGALRAALVALARRAV</sequence>
<evidence type="ECO:0000259" key="1">
    <source>
        <dbReference type="Pfam" id="PF10615"/>
    </source>
</evidence>